<proteinExistence type="inferred from homology"/>
<name>A0ABW1Z8J9_9BACT</name>
<gene>
    <name evidence="2" type="ORF">ACFQBQ_09635</name>
</gene>
<comment type="caution">
    <text evidence="2">The sequence shown here is derived from an EMBL/GenBank/DDBJ whole genome shotgun (WGS) entry which is preliminary data.</text>
</comment>
<evidence type="ECO:0000313" key="2">
    <source>
        <dbReference type="EMBL" id="MFC6645835.1"/>
    </source>
</evidence>
<sequence length="125" mass="14616">MPTESFAPDAVLSEHEGLAGTFHIFMLVKTTRHWLDLPNHEREAFFKTTVFPILRKRPQVKLRYFETEAFSAVASDLLLWETIDLNAWAWIADHLRETLFWDHYFEVVNILPAMEANYPAMIHAA</sequence>
<dbReference type="InterPro" id="IPR031409">
    <property type="entry name" value="Darcynin"/>
</dbReference>
<reference evidence="3" key="1">
    <citation type="journal article" date="2019" name="Int. J. Syst. Evol. Microbiol.">
        <title>The Global Catalogue of Microorganisms (GCM) 10K type strain sequencing project: providing services to taxonomists for standard genome sequencing and annotation.</title>
        <authorList>
            <consortium name="The Broad Institute Genomics Platform"/>
            <consortium name="The Broad Institute Genome Sequencing Center for Infectious Disease"/>
            <person name="Wu L."/>
            <person name="Ma J."/>
        </authorList>
    </citation>
    <scope>NUCLEOTIDE SEQUENCE [LARGE SCALE GENOMIC DNA]</scope>
    <source>
        <strain evidence="3">CGMCC 1.16026</strain>
    </source>
</reference>
<dbReference type="RefSeq" id="WP_263369549.1">
    <property type="nucleotide sequence ID" value="NZ_JAGSYD010000001.1"/>
</dbReference>
<keyword evidence="3" id="KW-1185">Reference proteome</keyword>
<dbReference type="Pfam" id="PF17074">
    <property type="entry name" value="Darcynin"/>
    <property type="match status" value="1"/>
</dbReference>
<comment type="similarity">
    <text evidence="1">Belongs to the darcynin family.</text>
</comment>
<evidence type="ECO:0000256" key="1">
    <source>
        <dbReference type="ARBA" id="ARBA00006869"/>
    </source>
</evidence>
<dbReference type="EMBL" id="JBHSWI010000001">
    <property type="protein sequence ID" value="MFC6645835.1"/>
    <property type="molecule type" value="Genomic_DNA"/>
</dbReference>
<organism evidence="2 3">
    <name type="scientific">Granulicella cerasi</name>
    <dbReference type="NCBI Taxonomy" id="741063"/>
    <lineage>
        <taxon>Bacteria</taxon>
        <taxon>Pseudomonadati</taxon>
        <taxon>Acidobacteriota</taxon>
        <taxon>Terriglobia</taxon>
        <taxon>Terriglobales</taxon>
        <taxon>Acidobacteriaceae</taxon>
        <taxon>Granulicella</taxon>
    </lineage>
</organism>
<accession>A0ABW1Z8J9</accession>
<dbReference type="Proteomes" id="UP001596391">
    <property type="component" value="Unassembled WGS sequence"/>
</dbReference>
<protein>
    <submittedName>
        <fullName evidence="2">Darcynin family protein</fullName>
    </submittedName>
</protein>
<evidence type="ECO:0000313" key="3">
    <source>
        <dbReference type="Proteomes" id="UP001596391"/>
    </source>
</evidence>